<organism evidence="1 2">
    <name type="scientific">Ignelater luminosus</name>
    <name type="common">Cucubano</name>
    <name type="synonym">Pyrophorus luminosus</name>
    <dbReference type="NCBI Taxonomy" id="2038154"/>
    <lineage>
        <taxon>Eukaryota</taxon>
        <taxon>Metazoa</taxon>
        <taxon>Ecdysozoa</taxon>
        <taxon>Arthropoda</taxon>
        <taxon>Hexapoda</taxon>
        <taxon>Insecta</taxon>
        <taxon>Pterygota</taxon>
        <taxon>Neoptera</taxon>
        <taxon>Endopterygota</taxon>
        <taxon>Coleoptera</taxon>
        <taxon>Polyphaga</taxon>
        <taxon>Elateriformia</taxon>
        <taxon>Elateroidea</taxon>
        <taxon>Elateridae</taxon>
        <taxon>Agrypninae</taxon>
        <taxon>Pyrophorini</taxon>
        <taxon>Ignelater</taxon>
    </lineage>
</organism>
<dbReference type="PANTHER" id="PTHR46409:SF1">
    <property type="entry name" value="HTH PSQ-TYPE DOMAIN-CONTAINING PROTEIN"/>
    <property type="match status" value="1"/>
</dbReference>
<reference evidence="1" key="1">
    <citation type="submission" date="2019-08" db="EMBL/GenBank/DDBJ databases">
        <title>The genome of the North American firefly Photinus pyralis.</title>
        <authorList>
            <consortium name="Photinus pyralis genome working group"/>
            <person name="Fallon T.R."/>
            <person name="Sander Lower S.E."/>
            <person name="Weng J.-K."/>
        </authorList>
    </citation>
    <scope>NUCLEOTIDE SEQUENCE</scope>
    <source>
        <strain evidence="1">TRF0915ILg1</strain>
        <tissue evidence="1">Whole body</tissue>
    </source>
</reference>
<dbReference type="EMBL" id="VTPC01090648">
    <property type="protein sequence ID" value="KAF2882163.1"/>
    <property type="molecule type" value="Genomic_DNA"/>
</dbReference>
<comment type="caution">
    <text evidence="1">The sequence shown here is derived from an EMBL/GenBank/DDBJ whole genome shotgun (WGS) entry which is preliminary data.</text>
</comment>
<keyword evidence="2" id="KW-1185">Reference proteome</keyword>
<evidence type="ECO:0000313" key="1">
    <source>
        <dbReference type="EMBL" id="KAF2882163.1"/>
    </source>
</evidence>
<dbReference type="Proteomes" id="UP000801492">
    <property type="component" value="Unassembled WGS sequence"/>
</dbReference>
<accession>A0A8K0G1B3</accession>
<dbReference type="PANTHER" id="PTHR46409">
    <property type="entry name" value="HTH PSQ-TYPE DOMAIN-CONTAINING PROTEIN"/>
    <property type="match status" value="1"/>
</dbReference>
<protein>
    <submittedName>
        <fullName evidence="1">Uncharacterized protein</fullName>
    </submittedName>
</protein>
<proteinExistence type="predicted"/>
<evidence type="ECO:0000313" key="2">
    <source>
        <dbReference type="Proteomes" id="UP000801492"/>
    </source>
</evidence>
<dbReference type="OrthoDB" id="6757706at2759"/>
<gene>
    <name evidence="1" type="ORF">ILUMI_24019</name>
</gene>
<dbReference type="AlphaFoldDB" id="A0A8K0G1B3"/>
<name>A0A8K0G1B3_IGNLU</name>
<sequence>MVHSRWLTSANGILRLYRPHSGAGIAKIIKAREDESSTKRRIFKPPKINFSARDYTEIIVWHECQVTPPPKIDAQLNCVFEPLKIVRSRDTALAARHSAVLNLQQNYRHKLTEYSIGQTTKPHSVLLNLQRSFASLHRQYGSFLLRTTSELSIRRKLQDVEQKPLNYPQWRIENVQLYKYGKDNSTSLNKSKAWKSQRLRAAHKKAKHNYNLKRRQEDLVVGSRVWRENYAISKASDYFTAKLAPRHVGPFVVRRRISPNFCELESAYRGDKGIWHIKDLKAHPPEDEEED</sequence>